<dbReference type="Proteomes" id="UP000075809">
    <property type="component" value="Unassembled WGS sequence"/>
</dbReference>
<name>A0A151WPH3_9HYME</name>
<protein>
    <submittedName>
        <fullName evidence="1">Uncharacterized protein</fullName>
    </submittedName>
</protein>
<reference evidence="1 2" key="1">
    <citation type="submission" date="2015-09" db="EMBL/GenBank/DDBJ databases">
        <title>Trachymyrmex zeteki WGS genome.</title>
        <authorList>
            <person name="Nygaard S."/>
            <person name="Hu H."/>
            <person name="Boomsma J."/>
            <person name="Zhang G."/>
        </authorList>
    </citation>
    <scope>NUCLEOTIDE SEQUENCE [LARGE SCALE GENOMIC DNA]</scope>
    <source>
        <strain evidence="1">Tzet28-1</strain>
        <tissue evidence="1">Whole body</tissue>
    </source>
</reference>
<dbReference type="EMBL" id="KQ982860">
    <property type="protein sequence ID" value="KYQ49799.1"/>
    <property type="molecule type" value="Genomic_DNA"/>
</dbReference>
<feature type="non-terminal residue" evidence="1">
    <location>
        <position position="1"/>
    </location>
</feature>
<evidence type="ECO:0000313" key="2">
    <source>
        <dbReference type="Proteomes" id="UP000075809"/>
    </source>
</evidence>
<sequence>LAVPACRWLQLSSGDRTKKSRGVWHGTVDEREGMEPGASEIRIPKGRRENGALEGEEESGWLQRCGYVSVPEWFFWFLVGSRPTGGLTDTGNRTQSLGFFQYFLLWRVSWPVVGVRMRFARFGRETSKGLVIGWKRERKRVGDHTRGLRDWGRRVTLELLDY</sequence>
<evidence type="ECO:0000313" key="1">
    <source>
        <dbReference type="EMBL" id="KYQ49799.1"/>
    </source>
</evidence>
<gene>
    <name evidence="1" type="ORF">ALC60_11147</name>
</gene>
<proteinExistence type="predicted"/>
<keyword evidence="2" id="KW-1185">Reference proteome</keyword>
<dbReference type="AlphaFoldDB" id="A0A151WPH3"/>
<organism evidence="1 2">
    <name type="scientific">Mycetomoellerius zeteki</name>
    <dbReference type="NCBI Taxonomy" id="64791"/>
    <lineage>
        <taxon>Eukaryota</taxon>
        <taxon>Metazoa</taxon>
        <taxon>Ecdysozoa</taxon>
        <taxon>Arthropoda</taxon>
        <taxon>Hexapoda</taxon>
        <taxon>Insecta</taxon>
        <taxon>Pterygota</taxon>
        <taxon>Neoptera</taxon>
        <taxon>Endopterygota</taxon>
        <taxon>Hymenoptera</taxon>
        <taxon>Apocrita</taxon>
        <taxon>Aculeata</taxon>
        <taxon>Formicoidea</taxon>
        <taxon>Formicidae</taxon>
        <taxon>Myrmicinae</taxon>
        <taxon>Mycetomoellerius</taxon>
    </lineage>
</organism>
<accession>A0A151WPH3</accession>